<dbReference type="PROSITE" id="PS50102">
    <property type="entry name" value="RRM"/>
    <property type="match status" value="1"/>
</dbReference>
<dbReference type="GO" id="GO:0003723">
    <property type="term" value="F:RNA binding"/>
    <property type="evidence" value="ECO:0007669"/>
    <property type="project" value="UniProtKB-UniRule"/>
</dbReference>
<dbReference type="OrthoDB" id="3800936at2759"/>
<dbReference type="AlphaFoldDB" id="A0A482X4P7"/>
<dbReference type="SMART" id="SM00360">
    <property type="entry name" value="RRM"/>
    <property type="match status" value="1"/>
</dbReference>
<keyword evidence="5" id="KW-1185">Reference proteome</keyword>
<keyword evidence="1 2" id="KW-0694">RNA-binding</keyword>
<evidence type="ECO:0000256" key="2">
    <source>
        <dbReference type="PROSITE-ProRule" id="PRU00176"/>
    </source>
</evidence>
<dbReference type="EMBL" id="QKKF02017741">
    <property type="protein sequence ID" value="RZF40754.1"/>
    <property type="molecule type" value="Genomic_DNA"/>
</dbReference>
<evidence type="ECO:0000313" key="4">
    <source>
        <dbReference type="EMBL" id="RZF40754.1"/>
    </source>
</evidence>
<reference evidence="4 5" key="1">
    <citation type="journal article" date="2017" name="Gigascience">
        <title>Genome sequence of the small brown planthopper, Laodelphax striatellus.</title>
        <authorList>
            <person name="Zhu J."/>
            <person name="Jiang F."/>
            <person name="Wang X."/>
            <person name="Yang P."/>
            <person name="Bao Y."/>
            <person name="Zhao W."/>
            <person name="Wang W."/>
            <person name="Lu H."/>
            <person name="Wang Q."/>
            <person name="Cui N."/>
            <person name="Li J."/>
            <person name="Chen X."/>
            <person name="Luo L."/>
            <person name="Yu J."/>
            <person name="Kang L."/>
            <person name="Cui F."/>
        </authorList>
    </citation>
    <scope>NUCLEOTIDE SEQUENCE [LARGE SCALE GENOMIC DNA]</scope>
    <source>
        <strain evidence="4">Lst14</strain>
    </source>
</reference>
<evidence type="ECO:0000259" key="3">
    <source>
        <dbReference type="PROSITE" id="PS50102"/>
    </source>
</evidence>
<dbReference type="STRING" id="195883.A0A482X4P7"/>
<feature type="domain" description="RRM" evidence="3">
    <location>
        <begin position="45"/>
        <end position="123"/>
    </location>
</feature>
<dbReference type="Pfam" id="PF00076">
    <property type="entry name" value="RRM_1"/>
    <property type="match status" value="1"/>
</dbReference>
<accession>A0A482X4P7</accession>
<gene>
    <name evidence="4" type="ORF">LSTR_LSTR011838</name>
</gene>
<evidence type="ECO:0000313" key="5">
    <source>
        <dbReference type="Proteomes" id="UP000291343"/>
    </source>
</evidence>
<dbReference type="SMR" id="A0A482X4P7"/>
<comment type="caution">
    <text evidence="4">The sequence shown here is derived from an EMBL/GenBank/DDBJ whole genome shotgun (WGS) entry which is preliminary data.</text>
</comment>
<dbReference type="InParanoid" id="A0A482X4P7"/>
<sequence length="262" mass="30027">MGEIRNFIIGNANSGYSFSQLNGQIRFRRVDRRGEEIPAPDERGLEIIVKNIPFDGNADELIRLFLKAGVINEMRIMVNRDGFCKGIGFVKYESQFDCKLAMSMFNGYTFPGRKELIMEESEEFHEIEFSGIPSTVSMKCIETFFKSKYSDVGEVRQLSSRGGFIKVAVAFSSHRTAALARREFSRKKQIYWKSRITANWPETAKNYMRTAPRVSQAQTPKLYVTKWLGIEDSLLTKEFWIEHLVVNGNVLSHIGHTPDESD</sequence>
<organism evidence="4 5">
    <name type="scientific">Laodelphax striatellus</name>
    <name type="common">Small brown planthopper</name>
    <name type="synonym">Delphax striatella</name>
    <dbReference type="NCBI Taxonomy" id="195883"/>
    <lineage>
        <taxon>Eukaryota</taxon>
        <taxon>Metazoa</taxon>
        <taxon>Ecdysozoa</taxon>
        <taxon>Arthropoda</taxon>
        <taxon>Hexapoda</taxon>
        <taxon>Insecta</taxon>
        <taxon>Pterygota</taxon>
        <taxon>Neoptera</taxon>
        <taxon>Paraneoptera</taxon>
        <taxon>Hemiptera</taxon>
        <taxon>Auchenorrhyncha</taxon>
        <taxon>Fulgoroidea</taxon>
        <taxon>Delphacidae</taxon>
        <taxon>Criomorphinae</taxon>
        <taxon>Laodelphax</taxon>
    </lineage>
</organism>
<dbReference type="InterPro" id="IPR035979">
    <property type="entry name" value="RBD_domain_sf"/>
</dbReference>
<dbReference type="InterPro" id="IPR000504">
    <property type="entry name" value="RRM_dom"/>
</dbReference>
<evidence type="ECO:0000256" key="1">
    <source>
        <dbReference type="ARBA" id="ARBA00022884"/>
    </source>
</evidence>
<dbReference type="SUPFAM" id="SSF54928">
    <property type="entry name" value="RNA-binding domain, RBD"/>
    <property type="match status" value="1"/>
</dbReference>
<dbReference type="CDD" id="cd00590">
    <property type="entry name" value="RRM_SF"/>
    <property type="match status" value="1"/>
</dbReference>
<proteinExistence type="predicted"/>
<name>A0A482X4P7_LAOST</name>
<dbReference type="PANTHER" id="PTHR21245">
    <property type="entry name" value="HETEROGENEOUS NUCLEAR RIBONUCLEOPROTEIN"/>
    <property type="match status" value="1"/>
</dbReference>
<dbReference type="Proteomes" id="UP000291343">
    <property type="component" value="Unassembled WGS sequence"/>
</dbReference>
<dbReference type="Gene3D" id="3.30.70.330">
    <property type="match status" value="1"/>
</dbReference>
<protein>
    <recommendedName>
        <fullName evidence="3">RRM domain-containing protein</fullName>
    </recommendedName>
</protein>
<dbReference type="InterPro" id="IPR012677">
    <property type="entry name" value="Nucleotide-bd_a/b_plait_sf"/>
</dbReference>